<accession>A0A0H4VCQ4</accession>
<evidence type="ECO:0000256" key="3">
    <source>
        <dbReference type="HAMAP-Rule" id="MF_00984"/>
    </source>
</evidence>
<evidence type="ECO:0000313" key="6">
    <source>
        <dbReference type="Proteomes" id="UP000059113"/>
    </source>
</evidence>
<comment type="subunit">
    <text evidence="3">Homotetramer.</text>
</comment>
<dbReference type="SUPFAM" id="SSF50249">
    <property type="entry name" value="Nucleic acid-binding proteins"/>
    <property type="match status" value="1"/>
</dbReference>
<dbReference type="GO" id="GO:0009295">
    <property type="term" value="C:nucleoid"/>
    <property type="evidence" value="ECO:0007669"/>
    <property type="project" value="TreeGrafter"/>
</dbReference>
<dbReference type="HAMAP" id="MF_00984">
    <property type="entry name" value="SSB"/>
    <property type="match status" value="1"/>
</dbReference>
<dbReference type="GO" id="GO:0003697">
    <property type="term" value="F:single-stranded DNA binding"/>
    <property type="evidence" value="ECO:0007669"/>
    <property type="project" value="UniProtKB-UniRule"/>
</dbReference>
<dbReference type="STRING" id="1648404.CP97_00600"/>
<dbReference type="Pfam" id="PF00436">
    <property type="entry name" value="SSB"/>
    <property type="match status" value="1"/>
</dbReference>
<dbReference type="NCBIfam" id="TIGR00621">
    <property type="entry name" value="ssb"/>
    <property type="match status" value="1"/>
</dbReference>
<sequence>MQSSHALFLFDVRKPEVVSGLRAKGEFIMTNLVILTGRIARDPETRETKGGTSVTGITVVTDRPARDKDGKTYKDENGYTAKDSEFHRVTCFNGLAKTVGEYCSKGQLVSVQGRLHYTQWEDEDGIKRYGCEILADKVDFLSRATGSDNQDAPPID</sequence>
<dbReference type="EMBL" id="CP011310">
    <property type="protein sequence ID" value="AKQ40869.2"/>
    <property type="molecule type" value="Genomic_DNA"/>
</dbReference>
<evidence type="ECO:0000256" key="4">
    <source>
        <dbReference type="RuleBase" id="RU000524"/>
    </source>
</evidence>
<gene>
    <name evidence="5" type="ORF">CP97_00600</name>
</gene>
<name>A0A0H4VCQ4_9SPHN</name>
<dbReference type="GO" id="GO:0006260">
    <property type="term" value="P:DNA replication"/>
    <property type="evidence" value="ECO:0007669"/>
    <property type="project" value="InterPro"/>
</dbReference>
<dbReference type="PANTHER" id="PTHR10302">
    <property type="entry name" value="SINGLE-STRANDED DNA-BINDING PROTEIN"/>
    <property type="match status" value="1"/>
</dbReference>
<organism evidence="5 6">
    <name type="scientific">Aurantiacibacter atlanticus</name>
    <dbReference type="NCBI Taxonomy" id="1648404"/>
    <lineage>
        <taxon>Bacteria</taxon>
        <taxon>Pseudomonadati</taxon>
        <taxon>Pseudomonadota</taxon>
        <taxon>Alphaproteobacteria</taxon>
        <taxon>Sphingomonadales</taxon>
        <taxon>Erythrobacteraceae</taxon>
        <taxon>Aurantiacibacter</taxon>
    </lineage>
</organism>
<dbReference type="Proteomes" id="UP000059113">
    <property type="component" value="Chromosome"/>
</dbReference>
<dbReference type="InterPro" id="IPR012340">
    <property type="entry name" value="NA-bd_OB-fold"/>
</dbReference>
<dbReference type="PANTHER" id="PTHR10302:SF0">
    <property type="entry name" value="SINGLE-STRANDED DNA-BINDING PROTEIN, MITOCHONDRIAL"/>
    <property type="match status" value="1"/>
</dbReference>
<evidence type="ECO:0000313" key="5">
    <source>
        <dbReference type="EMBL" id="AKQ40869.2"/>
    </source>
</evidence>
<dbReference type="AlphaFoldDB" id="A0A0H4VCQ4"/>
<keyword evidence="2" id="KW-0233">DNA recombination</keyword>
<evidence type="ECO:0000256" key="2">
    <source>
        <dbReference type="ARBA" id="ARBA00023172"/>
    </source>
</evidence>
<protein>
    <recommendedName>
        <fullName evidence="3 4">Single-stranded DNA-binding protein</fullName>
        <shortName evidence="3">SSB</shortName>
    </recommendedName>
</protein>
<reference evidence="6" key="2">
    <citation type="submission" date="2015-04" db="EMBL/GenBank/DDBJ databases">
        <title>The complete genome sequence of Erythrobacter sp. s21-N3.</title>
        <authorList>
            <person name="Zhuang L."/>
            <person name="Liu Y."/>
            <person name="Shao Z."/>
        </authorList>
    </citation>
    <scope>NUCLEOTIDE SEQUENCE [LARGE SCALE GENOMIC DNA]</scope>
    <source>
        <strain evidence="6">s21-N3</strain>
    </source>
</reference>
<proteinExistence type="inferred from homology"/>
<keyword evidence="6" id="KW-1185">Reference proteome</keyword>
<dbReference type="InterPro" id="IPR011344">
    <property type="entry name" value="ssDNA-bd"/>
</dbReference>
<dbReference type="CDD" id="cd04496">
    <property type="entry name" value="SSB_OBF"/>
    <property type="match status" value="1"/>
</dbReference>
<keyword evidence="1 3" id="KW-0238">DNA-binding</keyword>
<dbReference type="KEGG" id="ery:CP97_00600"/>
<dbReference type="Gene3D" id="2.40.50.140">
    <property type="entry name" value="Nucleic acid-binding proteins"/>
    <property type="match status" value="1"/>
</dbReference>
<dbReference type="InterPro" id="IPR000424">
    <property type="entry name" value="Primosome_PriB/ssb"/>
</dbReference>
<dbReference type="PROSITE" id="PS50935">
    <property type="entry name" value="SSB"/>
    <property type="match status" value="1"/>
</dbReference>
<evidence type="ECO:0000256" key="1">
    <source>
        <dbReference type="ARBA" id="ARBA00023125"/>
    </source>
</evidence>
<comment type="caution">
    <text evidence="3">Lacks conserved residue(s) required for the propagation of feature annotation.</text>
</comment>
<dbReference type="GO" id="GO:0006310">
    <property type="term" value="P:DNA recombination"/>
    <property type="evidence" value="ECO:0007669"/>
    <property type="project" value="UniProtKB-KW"/>
</dbReference>
<reference evidence="5 6" key="1">
    <citation type="journal article" date="2015" name="Int. J. Syst. Evol. Microbiol.">
        <title>Erythrobacter atlanticus sp. nov., a bacterium from ocean sediment able to degrade polycyclic aromatic hydrocarbons.</title>
        <authorList>
            <person name="Zhuang L."/>
            <person name="Liu Y."/>
            <person name="Wang L."/>
            <person name="Wang W."/>
            <person name="Shao Z."/>
        </authorList>
    </citation>
    <scope>NUCLEOTIDE SEQUENCE [LARGE SCALE GENOMIC DNA]</scope>
    <source>
        <strain evidence="6">s21-N3</strain>
    </source>
</reference>